<dbReference type="KEGG" id="lvi:G7068_00910"/>
<accession>A0A6G7XC30</accession>
<dbReference type="InterPro" id="IPR026588">
    <property type="entry name" value="Choice_anch_A"/>
</dbReference>
<feature type="compositionally biased region" description="Low complexity" evidence="1">
    <location>
        <begin position="397"/>
        <end position="412"/>
    </location>
</feature>
<keyword evidence="3" id="KW-0732">Signal</keyword>
<feature type="domain" description="Choice-of-anchor A" evidence="4">
    <location>
        <begin position="66"/>
        <end position="325"/>
    </location>
</feature>
<evidence type="ECO:0000256" key="1">
    <source>
        <dbReference type="SAM" id="MobiDB-lite"/>
    </source>
</evidence>
<proteinExistence type="predicted"/>
<dbReference type="Proteomes" id="UP000502677">
    <property type="component" value="Chromosome"/>
</dbReference>
<protein>
    <submittedName>
        <fullName evidence="5">Choice-of-anchor A family protein</fullName>
    </submittedName>
</protein>
<dbReference type="NCBIfam" id="TIGR04215">
    <property type="entry name" value="choice_anch_A"/>
    <property type="match status" value="1"/>
</dbReference>
<keyword evidence="2" id="KW-0812">Transmembrane</keyword>
<dbReference type="Pfam" id="PF20597">
    <property type="entry name" value="pAdhesive_15"/>
    <property type="match status" value="1"/>
</dbReference>
<evidence type="ECO:0000313" key="6">
    <source>
        <dbReference type="Proteomes" id="UP000502677"/>
    </source>
</evidence>
<dbReference type="AlphaFoldDB" id="A0A6G7XC30"/>
<dbReference type="RefSeq" id="WP_166287585.1">
    <property type="nucleotide sequence ID" value="NZ_CP049863.1"/>
</dbReference>
<name>A0A6G7XC30_9MICO</name>
<keyword evidence="2" id="KW-1133">Transmembrane helix</keyword>
<evidence type="ECO:0000259" key="4">
    <source>
        <dbReference type="Pfam" id="PF20597"/>
    </source>
</evidence>
<feature type="chain" id="PRO_5026238098" evidence="3">
    <location>
        <begin position="39"/>
        <end position="463"/>
    </location>
</feature>
<reference evidence="5 6" key="1">
    <citation type="submission" date="2020-03" db="EMBL/GenBank/DDBJ databases">
        <title>Leucobacter sp. nov., isolated from beetles.</title>
        <authorList>
            <person name="Hyun D.-W."/>
            <person name="Bae J.-W."/>
        </authorList>
    </citation>
    <scope>NUCLEOTIDE SEQUENCE [LARGE SCALE GENOMIC DNA]</scope>
    <source>
        <strain evidence="5 6">HDW9C</strain>
    </source>
</reference>
<keyword evidence="6" id="KW-1185">Reference proteome</keyword>
<feature type="region of interest" description="Disordered" evidence="1">
    <location>
        <begin position="357"/>
        <end position="427"/>
    </location>
</feature>
<organism evidence="5 6">
    <name type="scientific">Leucobacter viscericola</name>
    <dbReference type="NCBI Taxonomy" id="2714935"/>
    <lineage>
        <taxon>Bacteria</taxon>
        <taxon>Bacillati</taxon>
        <taxon>Actinomycetota</taxon>
        <taxon>Actinomycetes</taxon>
        <taxon>Micrococcales</taxon>
        <taxon>Microbacteriaceae</taxon>
        <taxon>Leucobacter</taxon>
    </lineage>
</organism>
<sequence length="463" mass="48039">MRSTANSTLPKWRLPSTIALTAGLFCLIPATQPAPAFANSNECPPGSESTGLWGGGHRFDDQGVAVYVGGDYSVTTGAQESEGLLVIEGNVNFAPGRWFNLGTVGIGSGITPVSGSDMLMVKGDLGVTLGTVEVGHGLENGGNVRVGGDLAVSAGARLQTNGGTTSTRLGNASTSDYGDLAAALPSFSAELATEPTTGIVTRTGNRLRFSGSGSGRQVFEVSAADLNASREFTYFEVPAEEPIIINVTGDTVNVRPNYQAYGTQRIDDTTSSLLGQAASQILWNFTDATSVTIGHQDQFIGSVLVPSPSSSVLVTTSTSGRLYAAGDVVFGGAGTDGIEQHNYPWIGGELMGCSPIEPPTVVVPPVTPNPPNPPETPETPETPENPTPTEKDPKSPPTTSTTGSPKTQPKPKTVNEPVQERKVRELAQTGTDTEGLVFWAGLFGIVGTALIFGHGLKAKRPAK</sequence>
<evidence type="ECO:0000256" key="3">
    <source>
        <dbReference type="SAM" id="SignalP"/>
    </source>
</evidence>
<keyword evidence="2" id="KW-0472">Membrane</keyword>
<feature type="compositionally biased region" description="Pro residues" evidence="1">
    <location>
        <begin position="357"/>
        <end position="377"/>
    </location>
</feature>
<feature type="transmembrane region" description="Helical" evidence="2">
    <location>
        <begin position="436"/>
        <end position="456"/>
    </location>
</feature>
<dbReference type="EMBL" id="CP049863">
    <property type="protein sequence ID" value="QIK61931.1"/>
    <property type="molecule type" value="Genomic_DNA"/>
</dbReference>
<feature type="signal peptide" evidence="3">
    <location>
        <begin position="1"/>
        <end position="38"/>
    </location>
</feature>
<gene>
    <name evidence="5" type="ORF">G7068_00910</name>
</gene>
<evidence type="ECO:0000256" key="2">
    <source>
        <dbReference type="SAM" id="Phobius"/>
    </source>
</evidence>
<evidence type="ECO:0000313" key="5">
    <source>
        <dbReference type="EMBL" id="QIK61931.1"/>
    </source>
</evidence>